<sequence>MVFFTVLLKTEDYLVPKFVNIVLGTDHCSNFYSAVNIGTGHGSNYHQFLTNIKIETKIQSINNWQRWISTGSDAGRRGGAARGSCRTARRRGGRAGRGGRLRRMGWRWEEGRREPAMEEGRGTALPEMSRWGATLGSGG</sequence>
<dbReference type="EMBL" id="CP144750">
    <property type="protein sequence ID" value="WVZ79317.1"/>
    <property type="molecule type" value="Genomic_DNA"/>
</dbReference>
<proteinExistence type="predicted"/>
<evidence type="ECO:0000313" key="3">
    <source>
        <dbReference type="Proteomes" id="UP001341281"/>
    </source>
</evidence>
<protein>
    <submittedName>
        <fullName evidence="2">Uncharacterized protein</fullName>
    </submittedName>
</protein>
<feature type="region of interest" description="Disordered" evidence="1">
    <location>
        <begin position="72"/>
        <end position="99"/>
    </location>
</feature>
<evidence type="ECO:0000313" key="2">
    <source>
        <dbReference type="EMBL" id="WVZ79317.1"/>
    </source>
</evidence>
<dbReference type="Proteomes" id="UP001341281">
    <property type="component" value="Chromosome 06"/>
</dbReference>
<name>A0AAQ3WYS4_PASNO</name>
<reference evidence="2 3" key="1">
    <citation type="submission" date="2024-02" db="EMBL/GenBank/DDBJ databases">
        <title>High-quality chromosome-scale genome assembly of Pensacola bahiagrass (Paspalum notatum Flugge var. saurae).</title>
        <authorList>
            <person name="Vega J.M."/>
            <person name="Podio M."/>
            <person name="Orjuela J."/>
            <person name="Siena L.A."/>
            <person name="Pessino S.C."/>
            <person name="Combes M.C."/>
            <person name="Mariac C."/>
            <person name="Albertini E."/>
            <person name="Pupilli F."/>
            <person name="Ortiz J.P.A."/>
            <person name="Leblanc O."/>
        </authorList>
    </citation>
    <scope>NUCLEOTIDE SEQUENCE [LARGE SCALE GENOMIC DNA]</scope>
    <source>
        <strain evidence="2">R1</strain>
        <tissue evidence="2">Leaf</tissue>
    </source>
</reference>
<feature type="compositionally biased region" description="Basic residues" evidence="1">
    <location>
        <begin position="87"/>
        <end position="99"/>
    </location>
</feature>
<dbReference type="AlphaFoldDB" id="A0AAQ3WYS4"/>
<gene>
    <name evidence="2" type="ORF">U9M48_026911</name>
</gene>
<organism evidence="2 3">
    <name type="scientific">Paspalum notatum var. saurae</name>
    <dbReference type="NCBI Taxonomy" id="547442"/>
    <lineage>
        <taxon>Eukaryota</taxon>
        <taxon>Viridiplantae</taxon>
        <taxon>Streptophyta</taxon>
        <taxon>Embryophyta</taxon>
        <taxon>Tracheophyta</taxon>
        <taxon>Spermatophyta</taxon>
        <taxon>Magnoliopsida</taxon>
        <taxon>Liliopsida</taxon>
        <taxon>Poales</taxon>
        <taxon>Poaceae</taxon>
        <taxon>PACMAD clade</taxon>
        <taxon>Panicoideae</taxon>
        <taxon>Andropogonodae</taxon>
        <taxon>Paspaleae</taxon>
        <taxon>Paspalinae</taxon>
        <taxon>Paspalum</taxon>
    </lineage>
</organism>
<feature type="compositionally biased region" description="Basic and acidic residues" evidence="1">
    <location>
        <begin position="111"/>
        <end position="121"/>
    </location>
</feature>
<accession>A0AAQ3WYS4</accession>
<keyword evidence="3" id="KW-1185">Reference proteome</keyword>
<feature type="region of interest" description="Disordered" evidence="1">
    <location>
        <begin position="111"/>
        <end position="139"/>
    </location>
</feature>
<evidence type="ECO:0000256" key="1">
    <source>
        <dbReference type="SAM" id="MobiDB-lite"/>
    </source>
</evidence>